<keyword evidence="3" id="KW-0472">Membrane</keyword>
<dbReference type="Pfam" id="PF01476">
    <property type="entry name" value="LysM"/>
    <property type="match status" value="1"/>
</dbReference>
<dbReference type="InterPro" id="IPR036779">
    <property type="entry name" value="LysM_dom_sf"/>
</dbReference>
<dbReference type="Gene3D" id="3.10.350.10">
    <property type="entry name" value="LysM domain"/>
    <property type="match status" value="1"/>
</dbReference>
<dbReference type="InterPro" id="IPR052210">
    <property type="entry name" value="LysM1-like"/>
</dbReference>
<keyword evidence="1" id="KW-0147">Chitin-binding</keyword>
<evidence type="ECO:0000313" key="5">
    <source>
        <dbReference type="EMBL" id="KAL3746112.1"/>
    </source>
</evidence>
<feature type="domain" description="LysM" evidence="4">
    <location>
        <begin position="43"/>
        <end position="87"/>
    </location>
</feature>
<keyword evidence="2" id="KW-0843">Virulence</keyword>
<dbReference type="Proteomes" id="UP001634007">
    <property type="component" value="Unassembled WGS sequence"/>
</dbReference>
<evidence type="ECO:0000256" key="3">
    <source>
        <dbReference type="SAM" id="Phobius"/>
    </source>
</evidence>
<dbReference type="GO" id="GO:0008061">
    <property type="term" value="F:chitin binding"/>
    <property type="evidence" value="ECO:0007669"/>
    <property type="project" value="UniProtKB-KW"/>
</dbReference>
<organism evidence="5 6">
    <name type="scientific">Eucalyptus globulus</name>
    <name type="common">Tasmanian blue gum</name>
    <dbReference type="NCBI Taxonomy" id="34317"/>
    <lineage>
        <taxon>Eukaryota</taxon>
        <taxon>Viridiplantae</taxon>
        <taxon>Streptophyta</taxon>
        <taxon>Embryophyta</taxon>
        <taxon>Tracheophyta</taxon>
        <taxon>Spermatophyta</taxon>
        <taxon>Magnoliopsida</taxon>
        <taxon>eudicotyledons</taxon>
        <taxon>Gunneridae</taxon>
        <taxon>Pentapetalae</taxon>
        <taxon>rosids</taxon>
        <taxon>malvids</taxon>
        <taxon>Myrtales</taxon>
        <taxon>Myrtaceae</taxon>
        <taxon>Myrtoideae</taxon>
        <taxon>Eucalypteae</taxon>
        <taxon>Eucalyptus</taxon>
    </lineage>
</organism>
<dbReference type="PROSITE" id="PS51782">
    <property type="entry name" value="LYSM"/>
    <property type="match status" value="1"/>
</dbReference>
<name>A0ABD3L3L0_EUCGL</name>
<evidence type="ECO:0000256" key="1">
    <source>
        <dbReference type="ARBA" id="ARBA00022669"/>
    </source>
</evidence>
<evidence type="ECO:0000256" key="2">
    <source>
        <dbReference type="ARBA" id="ARBA00023026"/>
    </source>
</evidence>
<evidence type="ECO:0000313" key="6">
    <source>
        <dbReference type="Proteomes" id="UP001634007"/>
    </source>
</evidence>
<gene>
    <name evidence="5" type="ORF">ACJRO7_015117</name>
</gene>
<dbReference type="InterPro" id="IPR018392">
    <property type="entry name" value="LysM"/>
</dbReference>
<keyword evidence="3" id="KW-0812">Transmembrane</keyword>
<comment type="caution">
    <text evidence="5">The sequence shown here is derived from an EMBL/GenBank/DDBJ whole genome shotgun (WGS) entry which is preliminary data.</text>
</comment>
<protein>
    <recommendedName>
        <fullName evidence="4">LysM domain-containing protein</fullName>
    </recommendedName>
</protein>
<dbReference type="CDD" id="cd00118">
    <property type="entry name" value="LysM"/>
    <property type="match status" value="1"/>
</dbReference>
<dbReference type="EMBL" id="JBJKBG010000003">
    <property type="protein sequence ID" value="KAL3746112.1"/>
    <property type="molecule type" value="Genomic_DNA"/>
</dbReference>
<accession>A0ABD3L3L0</accession>
<dbReference type="PANTHER" id="PTHR34997">
    <property type="entry name" value="AM15"/>
    <property type="match status" value="1"/>
</dbReference>
<feature type="transmembrane region" description="Helical" evidence="3">
    <location>
        <begin position="12"/>
        <end position="32"/>
    </location>
</feature>
<dbReference type="SMART" id="SM00257">
    <property type="entry name" value="LysM"/>
    <property type="match status" value="1"/>
</dbReference>
<dbReference type="AlphaFoldDB" id="A0ABD3L3L0"/>
<dbReference type="PANTHER" id="PTHR34997:SF1">
    <property type="entry name" value="PEPTIDOGLYCAN-BINDING LYSIN DOMAIN"/>
    <property type="match status" value="1"/>
</dbReference>
<keyword evidence="6" id="KW-1185">Reference proteome</keyword>
<evidence type="ECO:0000259" key="4">
    <source>
        <dbReference type="PROSITE" id="PS51782"/>
    </source>
</evidence>
<sequence length="92" mass="10455">MAKITSHKSTIFFNLVSILLFVLMVTWVKSLIVGREPFLLCHELAQVNSEDTCYAIAQQYESTLDTLYSINPNINCDDLSIGQYLCVSGEWF</sequence>
<proteinExistence type="predicted"/>
<dbReference type="SUPFAM" id="SSF54106">
    <property type="entry name" value="LysM domain"/>
    <property type="match status" value="1"/>
</dbReference>
<keyword evidence="3" id="KW-1133">Transmembrane helix</keyword>
<reference evidence="5 6" key="1">
    <citation type="submission" date="2024-11" db="EMBL/GenBank/DDBJ databases">
        <title>Chromosome-level genome assembly of Eucalyptus globulus Labill. provides insights into its genome evolution.</title>
        <authorList>
            <person name="Li X."/>
        </authorList>
    </citation>
    <scope>NUCLEOTIDE SEQUENCE [LARGE SCALE GENOMIC DNA]</scope>
    <source>
        <strain evidence="5">CL2024</strain>
        <tissue evidence="5">Fresh tender leaves</tissue>
    </source>
</reference>